<comment type="caution">
    <text evidence="2">The sequence shown here is derived from an EMBL/GenBank/DDBJ whole genome shotgun (WGS) entry which is preliminary data.</text>
</comment>
<dbReference type="InterPro" id="IPR012338">
    <property type="entry name" value="Beta-lactam/transpept-like"/>
</dbReference>
<dbReference type="Pfam" id="PF00144">
    <property type="entry name" value="Beta-lactamase"/>
    <property type="match status" value="1"/>
</dbReference>
<dbReference type="SUPFAM" id="SSF56601">
    <property type="entry name" value="beta-lactamase/transpeptidase-like"/>
    <property type="match status" value="1"/>
</dbReference>
<proteinExistence type="predicted"/>
<evidence type="ECO:0000313" key="2">
    <source>
        <dbReference type="EMBL" id="OIQ67446.1"/>
    </source>
</evidence>
<dbReference type="PROSITE" id="PS51257">
    <property type="entry name" value="PROKAR_LIPOPROTEIN"/>
    <property type="match status" value="1"/>
</dbReference>
<organism evidence="2">
    <name type="scientific">mine drainage metagenome</name>
    <dbReference type="NCBI Taxonomy" id="410659"/>
    <lineage>
        <taxon>unclassified sequences</taxon>
        <taxon>metagenomes</taxon>
        <taxon>ecological metagenomes</taxon>
    </lineage>
</organism>
<gene>
    <name evidence="2" type="ORF">GALL_509740</name>
</gene>
<feature type="domain" description="Beta-lactamase-related" evidence="1">
    <location>
        <begin position="11"/>
        <end position="58"/>
    </location>
</feature>
<accession>A0A1J5P873</accession>
<sequence>MRNAPVKVWGPGEETFGHSGWGGSCCFADPERRLAGAYVMNKQSTDLIGDARPRRLIEAAYASL</sequence>
<dbReference type="Gene3D" id="3.40.710.10">
    <property type="entry name" value="DD-peptidase/beta-lactamase superfamily"/>
    <property type="match status" value="1"/>
</dbReference>
<dbReference type="AlphaFoldDB" id="A0A1J5P873"/>
<dbReference type="InterPro" id="IPR001466">
    <property type="entry name" value="Beta-lactam-related"/>
</dbReference>
<name>A0A1J5P873_9ZZZZ</name>
<evidence type="ECO:0000259" key="1">
    <source>
        <dbReference type="Pfam" id="PF00144"/>
    </source>
</evidence>
<dbReference type="EMBL" id="MLJW01005920">
    <property type="protein sequence ID" value="OIQ67446.1"/>
    <property type="molecule type" value="Genomic_DNA"/>
</dbReference>
<reference evidence="2" key="1">
    <citation type="submission" date="2016-10" db="EMBL/GenBank/DDBJ databases">
        <title>Sequence of Gallionella enrichment culture.</title>
        <authorList>
            <person name="Poehlein A."/>
            <person name="Muehling M."/>
            <person name="Daniel R."/>
        </authorList>
    </citation>
    <scope>NUCLEOTIDE SEQUENCE</scope>
</reference>
<protein>
    <submittedName>
        <fullName evidence="2">Beta-lactamase</fullName>
    </submittedName>
</protein>